<proteinExistence type="predicted"/>
<keyword evidence="1" id="KW-0472">Membrane</keyword>
<dbReference type="KEGG" id="loa:LOAG_15785"/>
<reference evidence="3" key="2">
    <citation type="submission" date="2016-11" db="UniProtKB">
        <authorList>
            <consortium name="WormBaseParasite"/>
        </authorList>
    </citation>
    <scope>IDENTIFICATION</scope>
</reference>
<name>A0A1I7VIT8_LOALO</name>
<protein>
    <submittedName>
        <fullName evidence="3">Ground-like domain-containing protein</fullName>
    </submittedName>
</protein>
<keyword evidence="1" id="KW-0812">Transmembrane</keyword>
<dbReference type="CTD" id="9953279"/>
<dbReference type="RefSeq" id="XP_003151321.2">
    <property type="nucleotide sequence ID" value="XM_003151273.2"/>
</dbReference>
<dbReference type="GeneID" id="9953279"/>
<dbReference type="WBParaSite" id="EN70_3016">
    <property type="protein sequence ID" value="EN70_3016"/>
    <property type="gene ID" value="EN70_3016"/>
</dbReference>
<organism evidence="2 3">
    <name type="scientific">Loa loa</name>
    <name type="common">Eye worm</name>
    <name type="synonym">Filaria loa</name>
    <dbReference type="NCBI Taxonomy" id="7209"/>
    <lineage>
        <taxon>Eukaryota</taxon>
        <taxon>Metazoa</taxon>
        <taxon>Ecdysozoa</taxon>
        <taxon>Nematoda</taxon>
        <taxon>Chromadorea</taxon>
        <taxon>Rhabditida</taxon>
        <taxon>Spirurina</taxon>
        <taxon>Spiruromorpha</taxon>
        <taxon>Filarioidea</taxon>
        <taxon>Onchocercidae</taxon>
        <taxon>Loa</taxon>
    </lineage>
</organism>
<keyword evidence="1" id="KW-1133">Transmembrane helix</keyword>
<evidence type="ECO:0000313" key="3">
    <source>
        <dbReference type="WBParaSite" id="EN70_3016"/>
    </source>
</evidence>
<dbReference type="STRING" id="7209.A0A1I7VIT8"/>
<dbReference type="OrthoDB" id="5867008at2759"/>
<sequence>MKTNVRFLIFFLYTIKLTILELLSQTIIKFEPFEIANILSVKHLNTTNIALIDTKFSNHNIKILKKRHTQQQFSNVNNLLQQRIYGNVVPQCPCVIKPGTDKCIAYDSRYQAATIEEALVAFQDFTMDDDSLNYPTSSIIVRFTYLLLGWCKNNCIFAF</sequence>
<evidence type="ECO:0000256" key="1">
    <source>
        <dbReference type="SAM" id="Phobius"/>
    </source>
</evidence>
<accession>A0A1I7VIT8</accession>
<dbReference type="Proteomes" id="UP000095285">
    <property type="component" value="Unassembled WGS sequence"/>
</dbReference>
<evidence type="ECO:0000313" key="2">
    <source>
        <dbReference type="Proteomes" id="UP000095285"/>
    </source>
</evidence>
<reference evidence="2" key="1">
    <citation type="submission" date="2012-04" db="EMBL/GenBank/DDBJ databases">
        <title>The Genome Sequence of Loa loa.</title>
        <authorList>
            <consortium name="The Broad Institute Genome Sequencing Platform"/>
            <consortium name="Broad Institute Genome Sequencing Center for Infectious Disease"/>
            <person name="Nutman T.B."/>
            <person name="Fink D.L."/>
            <person name="Russ C."/>
            <person name="Young S."/>
            <person name="Zeng Q."/>
            <person name="Gargeya S."/>
            <person name="Alvarado L."/>
            <person name="Berlin A."/>
            <person name="Chapman S.B."/>
            <person name="Chen Z."/>
            <person name="Freedman E."/>
            <person name="Gellesch M."/>
            <person name="Goldberg J."/>
            <person name="Griggs A."/>
            <person name="Gujja S."/>
            <person name="Heilman E.R."/>
            <person name="Heiman D."/>
            <person name="Howarth C."/>
            <person name="Mehta T."/>
            <person name="Neiman D."/>
            <person name="Pearson M."/>
            <person name="Roberts A."/>
            <person name="Saif S."/>
            <person name="Shea T."/>
            <person name="Shenoy N."/>
            <person name="Sisk P."/>
            <person name="Stolte C."/>
            <person name="Sykes S."/>
            <person name="White J."/>
            <person name="Yandava C."/>
            <person name="Haas B."/>
            <person name="Henn M.R."/>
            <person name="Nusbaum C."/>
            <person name="Birren B."/>
        </authorList>
    </citation>
    <scope>NUCLEOTIDE SEQUENCE [LARGE SCALE GENOMIC DNA]</scope>
</reference>
<feature type="transmembrane region" description="Helical" evidence="1">
    <location>
        <begin position="7"/>
        <end position="28"/>
    </location>
</feature>
<dbReference type="AlphaFoldDB" id="A0A1I7VIT8"/>
<keyword evidence="2" id="KW-1185">Reference proteome</keyword>